<dbReference type="InterPro" id="IPR011527">
    <property type="entry name" value="ABC1_TM_dom"/>
</dbReference>
<evidence type="ECO:0000313" key="8">
    <source>
        <dbReference type="EMBL" id="KAF8820661.1"/>
    </source>
</evidence>
<feature type="transmembrane region" description="Helical" evidence="6">
    <location>
        <begin position="341"/>
        <end position="364"/>
    </location>
</feature>
<dbReference type="Pfam" id="PF00664">
    <property type="entry name" value="ABC_membrane"/>
    <property type="match status" value="1"/>
</dbReference>
<feature type="region of interest" description="Disordered" evidence="5">
    <location>
        <begin position="422"/>
        <end position="465"/>
    </location>
</feature>
<organism evidence="8 9">
    <name type="scientific">Cardiosporidium cionae</name>
    <dbReference type="NCBI Taxonomy" id="476202"/>
    <lineage>
        <taxon>Eukaryota</taxon>
        <taxon>Sar</taxon>
        <taxon>Alveolata</taxon>
        <taxon>Apicomplexa</taxon>
        <taxon>Aconoidasida</taxon>
        <taxon>Nephromycida</taxon>
        <taxon>Cardiosporidium</taxon>
    </lineage>
</organism>
<feature type="domain" description="ABC transmembrane type-1" evidence="7">
    <location>
        <begin position="124"/>
        <end position="406"/>
    </location>
</feature>
<feature type="compositionally biased region" description="Low complexity" evidence="5">
    <location>
        <begin position="428"/>
        <end position="445"/>
    </location>
</feature>
<feature type="transmembrane region" description="Helical" evidence="6">
    <location>
        <begin position="240"/>
        <end position="258"/>
    </location>
</feature>
<accession>A0ABQ7J9I4</accession>
<feature type="transmembrane region" description="Helical" evidence="6">
    <location>
        <begin position="163"/>
        <end position="185"/>
    </location>
</feature>
<evidence type="ECO:0000256" key="3">
    <source>
        <dbReference type="ARBA" id="ARBA00022989"/>
    </source>
</evidence>
<dbReference type="InterPro" id="IPR039421">
    <property type="entry name" value="Type_1_exporter"/>
</dbReference>
<evidence type="ECO:0000256" key="6">
    <source>
        <dbReference type="SAM" id="Phobius"/>
    </source>
</evidence>
<keyword evidence="2 6" id="KW-0812">Transmembrane</keyword>
<evidence type="ECO:0000256" key="4">
    <source>
        <dbReference type="ARBA" id="ARBA00023136"/>
    </source>
</evidence>
<dbReference type="EMBL" id="JADAQX010000331">
    <property type="protein sequence ID" value="KAF8820661.1"/>
    <property type="molecule type" value="Genomic_DNA"/>
</dbReference>
<name>A0ABQ7J9I4_9APIC</name>
<feature type="non-terminal residue" evidence="8">
    <location>
        <position position="465"/>
    </location>
</feature>
<proteinExistence type="predicted"/>
<feature type="transmembrane region" description="Helical" evidence="6">
    <location>
        <begin position="264"/>
        <end position="282"/>
    </location>
</feature>
<evidence type="ECO:0000256" key="5">
    <source>
        <dbReference type="SAM" id="MobiDB-lite"/>
    </source>
</evidence>
<feature type="compositionally biased region" description="Basic and acidic residues" evidence="5">
    <location>
        <begin position="446"/>
        <end position="465"/>
    </location>
</feature>
<feature type="transmembrane region" description="Helical" evidence="6">
    <location>
        <begin position="370"/>
        <end position="389"/>
    </location>
</feature>
<dbReference type="PANTHER" id="PTHR43394">
    <property type="entry name" value="ATP-DEPENDENT PERMEASE MDL1, MITOCHONDRIAL"/>
    <property type="match status" value="1"/>
</dbReference>
<gene>
    <name evidence="8" type="ORF">IE077_002954</name>
</gene>
<dbReference type="SUPFAM" id="SSF90123">
    <property type="entry name" value="ABC transporter transmembrane region"/>
    <property type="match status" value="1"/>
</dbReference>
<comment type="subcellular location">
    <subcellularLocation>
        <location evidence="1">Membrane</location>
        <topology evidence="1">Multi-pass membrane protein</topology>
    </subcellularLocation>
</comment>
<dbReference type="PANTHER" id="PTHR43394:SF1">
    <property type="entry name" value="ATP-BINDING CASSETTE SUB-FAMILY B MEMBER 10, MITOCHONDRIAL"/>
    <property type="match status" value="1"/>
</dbReference>
<feature type="transmembrane region" description="Helical" evidence="6">
    <location>
        <begin position="124"/>
        <end position="143"/>
    </location>
</feature>
<dbReference type="Proteomes" id="UP000823046">
    <property type="component" value="Unassembled WGS sequence"/>
</dbReference>
<reference evidence="8 9" key="1">
    <citation type="journal article" date="2020" name="bioRxiv">
        <title>Metabolic contributions of an alphaproteobacterial endosymbiont in the apicomplexan Cardiosporidium cionae.</title>
        <authorList>
            <person name="Hunter E.S."/>
            <person name="Paight C.J."/>
            <person name="Lane C.E."/>
        </authorList>
    </citation>
    <scope>NUCLEOTIDE SEQUENCE [LARGE SCALE GENOMIC DNA]</scope>
    <source>
        <strain evidence="8">ESH_2018</strain>
    </source>
</reference>
<keyword evidence="4 6" id="KW-0472">Membrane</keyword>
<dbReference type="Gene3D" id="1.20.1560.10">
    <property type="entry name" value="ABC transporter type 1, transmembrane domain"/>
    <property type="match status" value="1"/>
</dbReference>
<dbReference type="InterPro" id="IPR036640">
    <property type="entry name" value="ABC1_TM_sf"/>
</dbReference>
<evidence type="ECO:0000256" key="1">
    <source>
        <dbReference type="ARBA" id="ARBA00004141"/>
    </source>
</evidence>
<sequence>MRPSIIIPRLGHVYVSASTFSSRRGNLHRPLQISYSGLLSFSTSSHQEQLSILLRWKHWKMEMLPSYFSKIKQSFYGSPATSSVVAKDHQKSTSADVNDAAKPTAASINALWMILQPEKQRLKAALAALAVSSTAQIAFPFLLGRMVDAFKSPEAAIQLVNSQFLLCSSFVFLWSLATMVRLFLLESSIERIALRLRSSFFRTVMNQEMHFFDKHLTGALINRLSGDVTVTSRVLIEISAAIRCLLNTLGGCMMLFYLAPASLLTIFLIPIVLSFSGGFFYGRVLRKFSSMKQTSLAELIQHAEERISNIRTVRMFNGEAYEQSLFDKNLNTVYSIAFRNVLAVSGGAGGITLLAGSFLIYIIYYSGLLISSGALSMGTLSSLLLYCLFAGRGIQGLFAAYGDIQRALGACDKVVSIIHPEEEMHSKSTSPPIALSSLSSPTNFSSKEDSSMAEMPKEIRFEDVW</sequence>
<evidence type="ECO:0000259" key="7">
    <source>
        <dbReference type="PROSITE" id="PS50929"/>
    </source>
</evidence>
<evidence type="ECO:0000313" key="9">
    <source>
        <dbReference type="Proteomes" id="UP000823046"/>
    </source>
</evidence>
<evidence type="ECO:0000256" key="2">
    <source>
        <dbReference type="ARBA" id="ARBA00022692"/>
    </source>
</evidence>
<protein>
    <submittedName>
        <fullName evidence="8">ABC transporter transmembrane region domain-containing protein</fullName>
    </submittedName>
</protein>
<comment type="caution">
    <text evidence="8">The sequence shown here is derived from an EMBL/GenBank/DDBJ whole genome shotgun (WGS) entry which is preliminary data.</text>
</comment>
<dbReference type="PROSITE" id="PS50929">
    <property type="entry name" value="ABC_TM1F"/>
    <property type="match status" value="1"/>
</dbReference>
<keyword evidence="3 6" id="KW-1133">Transmembrane helix</keyword>
<keyword evidence="9" id="KW-1185">Reference proteome</keyword>